<protein>
    <submittedName>
        <fullName evidence="2">Uncharacterized protein</fullName>
    </submittedName>
</protein>
<organism evidence="2 3">
    <name type="scientific">Pseudaminobacter salicylatoxidans</name>
    <dbReference type="NCBI Taxonomy" id="93369"/>
    <lineage>
        <taxon>Bacteria</taxon>
        <taxon>Pseudomonadati</taxon>
        <taxon>Pseudomonadota</taxon>
        <taxon>Alphaproteobacteria</taxon>
        <taxon>Hyphomicrobiales</taxon>
        <taxon>Phyllobacteriaceae</taxon>
        <taxon>Pseudaminobacter</taxon>
    </lineage>
</organism>
<dbReference type="AlphaFoldDB" id="A0A316BYL6"/>
<reference evidence="2 3" key="1">
    <citation type="submission" date="2018-05" db="EMBL/GenBank/DDBJ databases">
        <title>Genomic Encyclopedia of Type Strains, Phase IV (KMG-IV): sequencing the most valuable type-strain genomes for metagenomic binning, comparative biology and taxonomic classification.</title>
        <authorList>
            <person name="Goeker M."/>
        </authorList>
    </citation>
    <scope>NUCLEOTIDE SEQUENCE [LARGE SCALE GENOMIC DNA]</scope>
    <source>
        <strain evidence="2 3">DSM 6986</strain>
    </source>
</reference>
<accession>A0A316BYL6</accession>
<feature type="chain" id="PRO_5016336263" evidence="1">
    <location>
        <begin position="27"/>
        <end position="47"/>
    </location>
</feature>
<name>A0A316BYL6_PSESE</name>
<dbReference type="EMBL" id="QGGG01000014">
    <property type="protein sequence ID" value="PWJ79760.1"/>
    <property type="molecule type" value="Genomic_DNA"/>
</dbReference>
<comment type="caution">
    <text evidence="2">The sequence shown here is derived from an EMBL/GenBank/DDBJ whole genome shotgun (WGS) entry which is preliminary data.</text>
</comment>
<dbReference type="RefSeq" id="WP_019173056.1">
    <property type="nucleotide sequence ID" value="NZ_QGGG01000014.1"/>
</dbReference>
<sequence length="47" mass="4795">MTALKAALLSFTMFSAIVLCGVGIYAADAANDHAVFDGYGVGANVTR</sequence>
<keyword evidence="1" id="KW-0732">Signal</keyword>
<evidence type="ECO:0000313" key="3">
    <source>
        <dbReference type="Proteomes" id="UP000245396"/>
    </source>
</evidence>
<dbReference type="Proteomes" id="UP000245396">
    <property type="component" value="Unassembled WGS sequence"/>
</dbReference>
<gene>
    <name evidence="2" type="ORF">C7441_11436</name>
</gene>
<keyword evidence="3" id="KW-1185">Reference proteome</keyword>
<evidence type="ECO:0000256" key="1">
    <source>
        <dbReference type="SAM" id="SignalP"/>
    </source>
</evidence>
<evidence type="ECO:0000313" key="2">
    <source>
        <dbReference type="EMBL" id="PWJ79760.1"/>
    </source>
</evidence>
<feature type="signal peptide" evidence="1">
    <location>
        <begin position="1"/>
        <end position="26"/>
    </location>
</feature>
<proteinExistence type="predicted"/>